<evidence type="ECO:0000256" key="9">
    <source>
        <dbReference type="SAM" id="MobiDB-lite"/>
    </source>
</evidence>
<evidence type="ECO:0000256" key="2">
    <source>
        <dbReference type="ARBA" id="ARBA00004642"/>
    </source>
</evidence>
<dbReference type="CDD" id="cd00009">
    <property type="entry name" value="AAA"/>
    <property type="match status" value="3"/>
</dbReference>
<dbReference type="EMBL" id="MLAK01000790">
    <property type="protein sequence ID" value="OHT04520.1"/>
    <property type="molecule type" value="Genomic_DNA"/>
</dbReference>
<keyword evidence="6" id="KW-0067">ATP-binding</keyword>
<evidence type="ECO:0000256" key="1">
    <source>
        <dbReference type="ARBA" id="ARBA00004604"/>
    </source>
</evidence>
<dbReference type="InterPro" id="IPR041190">
    <property type="entry name" value="Midasin_AAA_lid_5"/>
</dbReference>
<evidence type="ECO:0000313" key="11">
    <source>
        <dbReference type="EMBL" id="OHT04520.1"/>
    </source>
</evidence>
<evidence type="ECO:0000256" key="4">
    <source>
        <dbReference type="ARBA" id="ARBA00017143"/>
    </source>
</evidence>
<dbReference type="InterPro" id="IPR012099">
    <property type="entry name" value="Midasin"/>
</dbReference>
<keyword evidence="5" id="KW-0547">Nucleotide-binding</keyword>
<dbReference type="RefSeq" id="XP_068357656.1">
    <property type="nucleotide sequence ID" value="XM_068505873.1"/>
</dbReference>
<dbReference type="GO" id="GO:0005654">
    <property type="term" value="C:nucleoplasm"/>
    <property type="evidence" value="ECO:0007669"/>
    <property type="project" value="UniProtKB-SubCell"/>
</dbReference>
<evidence type="ECO:0000256" key="8">
    <source>
        <dbReference type="ARBA" id="ARBA00023242"/>
    </source>
</evidence>
<feature type="compositionally biased region" description="Basic and acidic residues" evidence="9">
    <location>
        <begin position="3650"/>
        <end position="3662"/>
    </location>
</feature>
<dbReference type="InterPro" id="IPR011704">
    <property type="entry name" value="ATPase_dyneun-rel_AAA"/>
</dbReference>
<dbReference type="GO" id="GO:0005524">
    <property type="term" value="F:ATP binding"/>
    <property type="evidence" value="ECO:0007669"/>
    <property type="project" value="UniProtKB-KW"/>
</dbReference>
<keyword evidence="7" id="KW-0143">Chaperone</keyword>
<reference evidence="11" key="1">
    <citation type="submission" date="2016-10" db="EMBL/GenBank/DDBJ databases">
        <authorList>
            <person name="Benchimol M."/>
            <person name="Almeida L.G."/>
            <person name="Vasconcelos A.T."/>
            <person name="Perreira-Neves A."/>
            <person name="Rosa I.A."/>
            <person name="Tasca T."/>
            <person name="Bogo M.R."/>
            <person name="de Souza W."/>
        </authorList>
    </citation>
    <scope>NUCLEOTIDE SEQUENCE [LARGE SCALE GENOMIC DNA]</scope>
    <source>
        <strain evidence="11">K</strain>
    </source>
</reference>
<dbReference type="GO" id="GO:0005730">
    <property type="term" value="C:nucleolus"/>
    <property type="evidence" value="ECO:0007669"/>
    <property type="project" value="UniProtKB-SubCell"/>
</dbReference>
<dbReference type="Pfam" id="PF21108">
    <property type="entry name" value="MDN1_4th"/>
    <property type="match status" value="1"/>
</dbReference>
<dbReference type="InterPro" id="IPR025662">
    <property type="entry name" value="Sigma_54_int_dom_ATP-bd_1"/>
</dbReference>
<dbReference type="PROSITE" id="PS50234">
    <property type="entry name" value="VWFA"/>
    <property type="match status" value="1"/>
</dbReference>
<feature type="domain" description="VWFA" evidence="10">
    <location>
        <begin position="3891"/>
        <end position="4072"/>
    </location>
</feature>
<comment type="subcellular location">
    <subcellularLocation>
        <location evidence="1">Nucleus</location>
        <location evidence="1">Nucleolus</location>
    </subcellularLocation>
    <subcellularLocation>
        <location evidence="2">Nucleus</location>
        <location evidence="2">Nucleoplasm</location>
    </subcellularLocation>
</comment>
<gene>
    <name evidence="11" type="ORF">TRFO_27958</name>
</gene>
<dbReference type="InterPro" id="IPR003593">
    <property type="entry name" value="AAA+_ATPase"/>
</dbReference>
<feature type="compositionally biased region" description="Basic and acidic residues" evidence="9">
    <location>
        <begin position="3548"/>
        <end position="3557"/>
    </location>
</feature>
<dbReference type="PANTHER" id="PTHR48103">
    <property type="entry name" value="MIDASIN-RELATED"/>
    <property type="match status" value="1"/>
</dbReference>
<dbReference type="InterPro" id="IPR040848">
    <property type="entry name" value="AAA_lid_7"/>
</dbReference>
<feature type="compositionally biased region" description="Basic and acidic residues" evidence="9">
    <location>
        <begin position="3682"/>
        <end position="3716"/>
    </location>
</feature>
<evidence type="ECO:0000256" key="7">
    <source>
        <dbReference type="ARBA" id="ARBA00023186"/>
    </source>
</evidence>
<dbReference type="SUPFAM" id="SSF52540">
    <property type="entry name" value="P-loop containing nucleoside triphosphate hydrolases"/>
    <property type="match status" value="7"/>
</dbReference>
<evidence type="ECO:0000256" key="6">
    <source>
        <dbReference type="ARBA" id="ARBA00022840"/>
    </source>
</evidence>
<keyword evidence="12" id="KW-1185">Reference proteome</keyword>
<comment type="similarity">
    <text evidence="3">Belongs to the midasin family.</text>
</comment>
<dbReference type="FunFam" id="3.40.50.300:FF:000142">
    <property type="entry name" value="Midasin"/>
    <property type="match status" value="2"/>
</dbReference>
<feature type="compositionally biased region" description="Acidic residues" evidence="9">
    <location>
        <begin position="3483"/>
        <end position="3500"/>
    </location>
</feature>
<dbReference type="InterPro" id="IPR036465">
    <property type="entry name" value="vWFA_dom_sf"/>
</dbReference>
<dbReference type="Proteomes" id="UP000179807">
    <property type="component" value="Unassembled WGS sequence"/>
</dbReference>
<dbReference type="Gene3D" id="3.40.50.410">
    <property type="entry name" value="von Willebrand factor, type A domain"/>
    <property type="match status" value="1"/>
</dbReference>
<dbReference type="OrthoDB" id="5186at2759"/>
<feature type="compositionally biased region" description="Acidic residues" evidence="9">
    <location>
        <begin position="3532"/>
        <end position="3547"/>
    </location>
</feature>
<organism evidence="11 12">
    <name type="scientific">Tritrichomonas foetus</name>
    <dbReference type="NCBI Taxonomy" id="1144522"/>
    <lineage>
        <taxon>Eukaryota</taxon>
        <taxon>Metamonada</taxon>
        <taxon>Parabasalia</taxon>
        <taxon>Tritrichomonadida</taxon>
        <taxon>Tritrichomonadidae</taxon>
        <taxon>Tritrichomonas</taxon>
    </lineage>
</organism>
<feature type="region of interest" description="Disordered" evidence="9">
    <location>
        <begin position="3474"/>
        <end position="3771"/>
    </location>
</feature>
<dbReference type="SMART" id="SM00382">
    <property type="entry name" value="AAA"/>
    <property type="match status" value="5"/>
</dbReference>
<accession>A0A1J4K157</accession>
<dbReference type="Pfam" id="PF07728">
    <property type="entry name" value="AAA_5"/>
    <property type="match status" value="7"/>
</dbReference>
<dbReference type="Gene3D" id="3.40.50.300">
    <property type="entry name" value="P-loop containing nucleotide triphosphate hydrolases"/>
    <property type="match status" value="6"/>
</dbReference>
<dbReference type="GO" id="GO:0000055">
    <property type="term" value="P:ribosomal large subunit export from nucleus"/>
    <property type="evidence" value="ECO:0007669"/>
    <property type="project" value="TreeGrafter"/>
</dbReference>
<feature type="compositionally biased region" description="Basic and acidic residues" evidence="9">
    <location>
        <begin position="3580"/>
        <end position="3592"/>
    </location>
</feature>
<dbReference type="PIRSF" id="PIRSF010340">
    <property type="entry name" value="Midasin"/>
    <property type="match status" value="1"/>
</dbReference>
<dbReference type="GO" id="GO:0016887">
    <property type="term" value="F:ATP hydrolysis activity"/>
    <property type="evidence" value="ECO:0007669"/>
    <property type="project" value="InterPro"/>
</dbReference>
<dbReference type="Pfam" id="PF17867">
    <property type="entry name" value="AAA_lid_7"/>
    <property type="match status" value="2"/>
</dbReference>
<dbReference type="InterPro" id="IPR048617">
    <property type="entry name" value="MDN1_AAA_lid_4"/>
</dbReference>
<feature type="compositionally biased region" description="Basic and acidic residues" evidence="9">
    <location>
        <begin position="3743"/>
        <end position="3771"/>
    </location>
</feature>
<dbReference type="VEuPathDB" id="TrichDB:TRFO_27958"/>
<dbReference type="GO" id="GO:0030687">
    <property type="term" value="C:preribosome, large subunit precursor"/>
    <property type="evidence" value="ECO:0007669"/>
    <property type="project" value="TreeGrafter"/>
</dbReference>
<protein>
    <recommendedName>
        <fullName evidence="4">Midasin</fullName>
    </recommendedName>
</protein>
<dbReference type="Pfam" id="PF17865">
    <property type="entry name" value="AAA_lid_5"/>
    <property type="match status" value="1"/>
</dbReference>
<feature type="compositionally biased region" description="Basic and acidic residues" evidence="9">
    <location>
        <begin position="3501"/>
        <end position="3529"/>
    </location>
</feature>
<dbReference type="PANTHER" id="PTHR48103:SF2">
    <property type="entry name" value="MIDASIN"/>
    <property type="match status" value="1"/>
</dbReference>
<dbReference type="GeneID" id="94840577"/>
<evidence type="ECO:0000313" key="12">
    <source>
        <dbReference type="Proteomes" id="UP000179807"/>
    </source>
</evidence>
<dbReference type="InterPro" id="IPR002035">
    <property type="entry name" value="VWF_A"/>
</dbReference>
<sequence>MWSSRVEQLVKEIPGPFDSLLDENDPDIIFQTLKNNLINPEYWEKITIIFSPIILHLVSEILLDSISTSSDDLPIVYLLSNLIPSFSSIEPLIHFYFAYRPPELSQQISNVIYLRSIFRIRKILGNSFEIKLSPFLALLNENLNEDAAFYCSVIVSIVQNSTEDESLNLINQKCSPDNATRYFLEENDFMEKKLEFENYGPMSYNCRYATSIEGIPFLRSLSSANYSSNPTTSPFARSLALALLTNKPVLVVGPAGSGKTTLIQQLASIAGAEITSLHLGSAVDAKSLLGGYICGEIPGEFRWLDGPLTSAVRTNERWIVLEQIEEASAEVLALLAPLLSERKLFVPGRSETIQAGYNIRVFATAVQPLESSLWTKIQVDFLEKEELKEALVNSHPNISVIIDRVLESWEACNLSYHELFRCCRRLETFPINNNGVSDEVYHAMYQTVVDTFTSHLPNFEKRMDIAKEIASCWTLHPSEAEAYLMNKKPQLVLSPFRIGPIELPFLGSPEPVDDFAPTFTALHHMESVARAISMNEPVLLVGETGTGKTTLVQFIASKIGADLKVINMHHQSDTLDILGGFKPVDLSKLLDPIHDRFKNAFKKTMSQKSNANFLRDTDTAFGTKQWERFLKSVAGVANKIIKGRQDLADELKSEWLSLQKAALGFLSRPEFLQRDFAFSFVEGQLATAYRTGQWILLDEVNLAPPETLLALAPIIDGHLELPNGEVVEKHPNFRLICCMNPATDVGKVNLPETLKHKFVSIFSDETSSENDIILILTQRNVNFKYHKVIFDFYSKAREMSKSVLVDGGGQRIIYSLRALTRAILYMNKAEPFFKAHRACYDALMLSFVSPLSPESAERLIAVLNSMIEPKFEDIPKEIQTNNEFIAVEGFYIKKGPEEIKERPDFILTPAAKNYLRLLAQAVFLKSSPVLLQGPTSSGKTTIVKYLADITGHKFVRINNHEHTDMSEYIGGYATNENGKFEFIDGALVRAVQDGAWVVLDELNLAPSDVLEALNRLLDQNNQLVVAETQTTYNPAPSFMLFATQNPPGAYGGRKQLSRAFRGRFVEIHVDEIPPKELTTIIKERCHLADSIANTMVNIFISLRLQRQFSQIFAGKHSFLTVRDLLRWSFREPDNWKSVVNEGFALLGERLRTLEEREIVRSTILKFAGKHASIDDVYTFDILRETVLEKYGKDISTINIVWTSGMIRSVSLLLKCIERGEPSFLVGETGTGKTTAVQIISLILERNLRILNCHQHTETSDFIGAMRPSTEKDGKLFEWKNGSLYEAMRDGEIFLMDEISLAQDSALERLNSVLEPERTLAIAEKPEYEILKANPNFVFIATMNPGGDYGKRELSASLRNRFTEIWVPSIESDTDLLEILGANSTQESTKNNGKMFLDFVRRFTKLSKTLVNISLRDILQWIRFVDLRVSQGYNFLNSYIQGAFMVFIDCVPTTLRGDCISILKEQVGEDVISEFSHTVEIKDNSMWVGDFLLPKNPNQELSQNSFVFDAPTTSMNLLRVGRALQMPLPILIEGPPGVGKTSLVNSLGQALGYNVVRINLSEHTEMLDLVGSELPVENADGGSFAWRDGAFLTALKNGDWVILDELNLASQSVLEGLNSCLDHRATLFVPELNQEFKCHPLFRIFGCQNPAGAGHGRKSLPRSFLNRFTKVYVDELCAEDFKYIVEHSYQTIDEESRMKMIDFIAELNKLNLDFEFNLRDVFRLCEMISKGISLHKALILLFVQRLRTPKIRNTVLSKLFGIFGEFNPNPRPYLISKNSIRIGDLIVDRSNASFASNELVIHPAMLPPLEAILACSVMNWPGLIVGSTATSKSSLVRIAAHIAGRKLVEFSMNNSVDTTELLGGFEQMDNHRCFEQLRAKIHPPDVESLRCLESVQEPSDLYNLIKQNEEMFPPEIVKEAEDLMKRKADPGRFEWVDGLLLQAMRNGWWIIIDNANLCPPAVLDRLNPLCEPGGYLSLNERGIVDDDIETIIPHENFRLFMTVDPHFGEVSRAMRNRSIEIYLPSYLERREDKLLIEECRALCGDHGEEFYELMQQCEHQELMHLSAWNMMAFHNFKEQTIVAQLGPDAVHFNIVKCQLTNKQNSMTRSNSSVMMFSSRNSITSPFRFTPLTYTSVISALNDAIYFSEKGTNRASIRYYLGQSRSTDFDARMIVAEKYPEALKAIRLLQTSDLLQFVEDLPLDPLLWPKTEKTLTFLAHLSLLLLDLSPKDVIDVESIDLRLALSSMIPQFYSDLIDQIKFAIQTNSISFNSLIILKAIDLFNKRPNDSLPLFRFLRAMLKNSGLTVDVGPITALLCPNNSLEAKKFRRNLGEPFSFKFENAFILWQKINEHWKRVFNESPTSYVAQAPQIEAMLETLIIEQTVSEVVEKIFEDLAKIELTKELSISFVDRVELDDFQVREEYKIVNLSTSYPCELLQDLSIRAFVYSIICAVSQNTEIPIPPDFMIPLDIVAFVKSYNKTKNTSDLLFALCELILHINKEVAVGPSYQTILTILERRATLLQSAHSVQLNKDLYKLLRAIPSVDLQSVKSYLADVFNLECGKLNINPISLNDFKKNLLEFAKSKWQRIASLSEVDDSYYHMIICQLSQILMKELSEDEQVIKEILYSKTGNNLCDAITVYNEESSILKGIHDKSITKSKYRGDSTAQFSKLRSIVNRITLSDTSEFAKSLDESGTVLLLDFPLYRDITVPIATSMRQISLAIDYNEPPVYQYMPFPFTSESLLPTLFMSNQTNWSLTFSLIGRTGIIHPPIGGFQIPRTNPEFHTISEEEKVERQIEELFNKQKKSELNIYANHFVDSVLKPDSLPTEKLLKMTFKQLKKFEIEKPSIETDSEFLPLLLYTMTKRHNSASQTGPINIYQKSSTEDIDELLKIVRIVLKCVDSLWERYPNHDTLRQIAKSADQILGQEIDAPLVNFLDGLEIMMSHIRDWQHKDRDFGEVLHPMVNLANKFLKMRLESWKQIFETRRKVLQENIGKEFYMLFCQLGECTLDKVPELFNEVRSFVELSSIGLLESNLRIVEAFAVYSLRFTEVGQIVYSLFMNLVYKYRRFLPQVEMYIASELRDLQKKMKEYVELQKWDINSDKKHFIRIDQVKRQLNKYCQQHLNVLQLQFKQLMDSFASNISKEQGIPYSVNVSKLTDLDKKTNEIMNSESTLRDRVYEARRFINTEMNITSSENETRDKFAQSSFYLYGNKPLYGSMFEKHNQLYGEALILLNQIVGLWAEPHDEIKEDARDLFGIAENMIIYVIEKRKELFIEPYIARDDVKFVLNQVILVLRAFSELESSEPIATSVNKIEALSKLQNIPKDDVIEILMDLPSKFSDNYVHYCEALFIDRAIRVLKGIENPIPPEPRFSQEQVDEHLSLMRFVVATLRTFCIALKEGYGEKKNEEENNEPQQCEGKDGTGLGEGVGDEDITNEIEDEDQLIGDNINTNQDQQNEDDVQKDGGFEVEPEFEGAADVSAHDEEEQMDDEMGDADTDDAMDSRDAEDDGKQADKETDLDNKNKEEKMQNGENDDDDNDKDAEDEDDNSKPDDKQGEMDLEEVEEDQFESSAGEWNENPEEIKMDVDDDRMLDGNSEGEEEEDMKVDEEVVNEVPPDIEDEPDEMLGMTAPDKPNPDVQEDECDDQEIQGEGKGEEAGKGEEGEGEDENDEQKNEEEEDKNEEDKLKQIEKELKIVQKKILKGENLKEGGEGGERDDNADEGVILPADEAEEHDQLEEEEEENLNKDEEGENGNEKEGEMREFDAKPEDEQEDYDKGLTHIEFVPMTDQSNNAQVGSTEMIQKEIIIKAKNITDEGRAHWEHVLSRTREGAADLCEQLRLVLEATVAAKMRGDFRTGKRLNMRKIIPFIASGFRKDKIWMRRVQPDQRNYQVFLAIDNSSSMKNNTGEMALESVCLITQALSLLGIGELCVAKFGEKTEIVHPFGEQWSEESGANLIDSFDFSEEKTEVPDLLSSSIQYLNSVHKSGSMQLCFVISDGQISNRDDIRKLIIQAQLKNLVVVLVIIDSQDTTKRSSILDMRSFANGKLKYYLDDFPFPFYVLIKDPNMLPERLADALRQWFDLANNQ</sequence>
<feature type="compositionally biased region" description="Acidic residues" evidence="9">
    <location>
        <begin position="3728"/>
        <end position="3742"/>
    </location>
</feature>
<evidence type="ECO:0000256" key="3">
    <source>
        <dbReference type="ARBA" id="ARBA00007188"/>
    </source>
</evidence>
<name>A0A1J4K157_9EUKA</name>
<feature type="region of interest" description="Disordered" evidence="9">
    <location>
        <begin position="3405"/>
        <end position="3432"/>
    </location>
</feature>
<feature type="compositionally biased region" description="Acidic residues" evidence="9">
    <location>
        <begin position="3663"/>
        <end position="3681"/>
    </location>
</feature>
<evidence type="ECO:0000259" key="10">
    <source>
        <dbReference type="PROSITE" id="PS50234"/>
    </source>
</evidence>
<evidence type="ECO:0000256" key="5">
    <source>
        <dbReference type="ARBA" id="ARBA00022741"/>
    </source>
</evidence>
<feature type="compositionally biased region" description="Acidic residues" evidence="9">
    <location>
        <begin position="3558"/>
        <end position="3568"/>
    </location>
</feature>
<dbReference type="InterPro" id="IPR027417">
    <property type="entry name" value="P-loop_NTPase"/>
</dbReference>
<dbReference type="FunFam" id="3.40.50.300:FF:000582">
    <property type="entry name" value="Midasin"/>
    <property type="match status" value="1"/>
</dbReference>
<dbReference type="FunFam" id="3.40.50.300:FF:001384">
    <property type="entry name" value="Midasin"/>
    <property type="match status" value="1"/>
</dbReference>
<keyword evidence="8" id="KW-0539">Nucleus</keyword>
<proteinExistence type="inferred from homology"/>
<dbReference type="SUPFAM" id="SSF53300">
    <property type="entry name" value="vWA-like"/>
    <property type="match status" value="1"/>
</dbReference>
<dbReference type="GO" id="GO:0000027">
    <property type="term" value="P:ribosomal large subunit assembly"/>
    <property type="evidence" value="ECO:0007669"/>
    <property type="project" value="InterPro"/>
</dbReference>
<comment type="caution">
    <text evidence="11">The sequence shown here is derived from an EMBL/GenBank/DDBJ whole genome shotgun (WGS) entry which is preliminary data.</text>
</comment>
<feature type="compositionally biased region" description="Acidic residues" evidence="9">
    <location>
        <begin position="3638"/>
        <end position="3648"/>
    </location>
</feature>
<dbReference type="PROSITE" id="PS00675">
    <property type="entry name" value="SIGMA54_INTERACT_1"/>
    <property type="match status" value="1"/>
</dbReference>
<feature type="compositionally biased region" description="Acidic residues" evidence="9">
    <location>
        <begin position="3593"/>
        <end position="3624"/>
    </location>
</feature>